<feature type="compositionally biased region" description="Polar residues" evidence="1">
    <location>
        <begin position="1"/>
        <end position="16"/>
    </location>
</feature>
<proteinExistence type="predicted"/>
<accession>A0A9P4PEH1</accession>
<evidence type="ECO:0000256" key="1">
    <source>
        <dbReference type="SAM" id="MobiDB-lite"/>
    </source>
</evidence>
<feature type="region of interest" description="Disordered" evidence="1">
    <location>
        <begin position="1"/>
        <end position="39"/>
    </location>
</feature>
<comment type="caution">
    <text evidence="2">The sequence shown here is derived from an EMBL/GenBank/DDBJ whole genome shotgun (WGS) entry which is preliminary data.</text>
</comment>
<organism evidence="2 3">
    <name type="scientific">Karstenula rhodostoma CBS 690.94</name>
    <dbReference type="NCBI Taxonomy" id="1392251"/>
    <lineage>
        <taxon>Eukaryota</taxon>
        <taxon>Fungi</taxon>
        <taxon>Dikarya</taxon>
        <taxon>Ascomycota</taxon>
        <taxon>Pezizomycotina</taxon>
        <taxon>Dothideomycetes</taxon>
        <taxon>Pleosporomycetidae</taxon>
        <taxon>Pleosporales</taxon>
        <taxon>Massarineae</taxon>
        <taxon>Didymosphaeriaceae</taxon>
        <taxon>Karstenula</taxon>
    </lineage>
</organism>
<reference evidence="2" key="1">
    <citation type="journal article" date="2020" name="Stud. Mycol.">
        <title>101 Dothideomycetes genomes: a test case for predicting lifestyles and emergence of pathogens.</title>
        <authorList>
            <person name="Haridas S."/>
            <person name="Albert R."/>
            <person name="Binder M."/>
            <person name="Bloem J."/>
            <person name="Labutti K."/>
            <person name="Salamov A."/>
            <person name="Andreopoulos B."/>
            <person name="Baker S."/>
            <person name="Barry K."/>
            <person name="Bills G."/>
            <person name="Bluhm B."/>
            <person name="Cannon C."/>
            <person name="Castanera R."/>
            <person name="Culley D."/>
            <person name="Daum C."/>
            <person name="Ezra D."/>
            <person name="Gonzalez J."/>
            <person name="Henrissat B."/>
            <person name="Kuo A."/>
            <person name="Liang C."/>
            <person name="Lipzen A."/>
            <person name="Lutzoni F."/>
            <person name="Magnuson J."/>
            <person name="Mondo S."/>
            <person name="Nolan M."/>
            <person name="Ohm R."/>
            <person name="Pangilinan J."/>
            <person name="Park H.-J."/>
            <person name="Ramirez L."/>
            <person name="Alfaro M."/>
            <person name="Sun H."/>
            <person name="Tritt A."/>
            <person name="Yoshinaga Y."/>
            <person name="Zwiers L.-H."/>
            <person name="Turgeon B."/>
            <person name="Goodwin S."/>
            <person name="Spatafora J."/>
            <person name="Crous P."/>
            <person name="Grigoriev I."/>
        </authorList>
    </citation>
    <scope>NUCLEOTIDE SEQUENCE</scope>
    <source>
        <strain evidence="2">CBS 690.94</strain>
    </source>
</reference>
<keyword evidence="3" id="KW-1185">Reference proteome</keyword>
<name>A0A9P4PEH1_9PLEO</name>
<sequence length="135" mass="14281">MLFSSPSSNQRPSTLSAIRRPDGSELPPTNGQAGDPVTVAQDGISGLAHRSWPPSPLMRRHHIPSERLVQGALALASIGTCTQHGSLELAGVLVWGLWIVALTRPPGMLQPEVALTLASPPGSWSHVLCRSASRI</sequence>
<protein>
    <submittedName>
        <fullName evidence="2">Uncharacterized protein</fullName>
    </submittedName>
</protein>
<gene>
    <name evidence="2" type="ORF">P171DRAFT_69068</name>
</gene>
<evidence type="ECO:0000313" key="2">
    <source>
        <dbReference type="EMBL" id="KAF2442530.1"/>
    </source>
</evidence>
<dbReference type="EMBL" id="MU001504">
    <property type="protein sequence ID" value="KAF2442530.1"/>
    <property type="molecule type" value="Genomic_DNA"/>
</dbReference>
<dbReference type="Proteomes" id="UP000799764">
    <property type="component" value="Unassembled WGS sequence"/>
</dbReference>
<dbReference type="AlphaFoldDB" id="A0A9P4PEH1"/>
<evidence type="ECO:0000313" key="3">
    <source>
        <dbReference type="Proteomes" id="UP000799764"/>
    </source>
</evidence>